<organism evidence="2">
    <name type="scientific">Salmonella enterica</name>
    <name type="common">Salmonella choleraesuis</name>
    <dbReference type="NCBI Taxonomy" id="28901"/>
    <lineage>
        <taxon>Bacteria</taxon>
        <taxon>Pseudomonadati</taxon>
        <taxon>Pseudomonadota</taxon>
        <taxon>Gammaproteobacteria</taxon>
        <taxon>Enterobacterales</taxon>
        <taxon>Enterobacteriaceae</taxon>
        <taxon>Salmonella</taxon>
    </lineage>
</organism>
<dbReference type="SUPFAM" id="SSF69917">
    <property type="entry name" value="OMPT-like"/>
    <property type="match status" value="1"/>
</dbReference>
<name>A0A749BYB0_SALER</name>
<accession>A0A749BYB0</accession>
<reference evidence="2" key="2">
    <citation type="submission" date="2020-02" db="EMBL/GenBank/DDBJ databases">
        <authorList>
            <consortium name="NCBI Pathogen Detection Project"/>
        </authorList>
    </citation>
    <scope>NUCLEOTIDE SEQUENCE</scope>
    <source>
        <strain evidence="2">MA.GW_S01999-08</strain>
    </source>
</reference>
<proteinExistence type="predicted"/>
<feature type="active site" evidence="1">
    <location>
        <position position="80"/>
    </location>
</feature>
<dbReference type="PIRSF" id="PIRSF001522">
    <property type="entry name" value="Peptidase_A26"/>
    <property type="match status" value="1"/>
</dbReference>
<dbReference type="InterPro" id="IPR053724">
    <property type="entry name" value="OMP_A26_sf"/>
</dbReference>
<dbReference type="Pfam" id="PF01278">
    <property type="entry name" value="Omptin"/>
    <property type="match status" value="1"/>
</dbReference>
<dbReference type="GO" id="GO:0009279">
    <property type="term" value="C:cell outer membrane"/>
    <property type="evidence" value="ECO:0007669"/>
    <property type="project" value="InterPro"/>
</dbReference>
<dbReference type="Gene3D" id="2.40.128.90">
    <property type="entry name" value="OMPT-like"/>
    <property type="match status" value="1"/>
</dbReference>
<sequence length="286" mass="32396">MSPDTSFSPLDISLSAGWLGGESREYVYDTISGRKLSQLNWKIRRVPVLKAGITLDIGNWLTVNAGGWASLSSGYGVMDDYDWLGTGGSGWNNWSHHPYTHVNYANEYDVNLKFWLIRHAHFRVGLMSGFQQTRFSWTADGGHYDYYNHTHTGNFPPGPNIGYSQNFSVPYTGLVGQYWYQNFELNARVKYSPLVSARDSDEHYARQIIFRDRINHSRYYSAGFDISYYLSSSLKLITGITYSVFGEGKGCTEIVSSDKRHEYIKGDAAGISSKDYVITAGFSYLF</sequence>
<dbReference type="InterPro" id="IPR020080">
    <property type="entry name" value="OM_adhesin/peptidase_omptin"/>
</dbReference>
<protein>
    <submittedName>
        <fullName evidence="2">Omptin family outer membrane protease</fullName>
    </submittedName>
</protein>
<reference evidence="2" key="1">
    <citation type="journal article" date="2018" name="Genome Biol.">
        <title>SKESA: strategic k-mer extension for scrupulous assemblies.</title>
        <authorList>
            <person name="Souvorov A."/>
            <person name="Agarwala R."/>
            <person name="Lipman D.J."/>
        </authorList>
    </citation>
    <scope>NUCLEOTIDE SEQUENCE</scope>
    <source>
        <strain evidence="2">MA.GW_S01999-08</strain>
    </source>
</reference>
<feature type="active site" evidence="1">
    <location>
        <position position="201"/>
    </location>
</feature>
<gene>
    <name evidence="2" type="ORF">G8C29_004799</name>
</gene>
<dbReference type="PRINTS" id="PR00482">
    <property type="entry name" value="OMPTIN"/>
</dbReference>
<keyword evidence="2" id="KW-0645">Protease</keyword>
<evidence type="ECO:0000256" key="1">
    <source>
        <dbReference type="PIRSR" id="PIRSR001522-1"/>
    </source>
</evidence>
<dbReference type="GO" id="GO:0004190">
    <property type="term" value="F:aspartic-type endopeptidase activity"/>
    <property type="evidence" value="ECO:0007669"/>
    <property type="project" value="InterPro"/>
</dbReference>
<dbReference type="GO" id="GO:0006508">
    <property type="term" value="P:proteolysis"/>
    <property type="evidence" value="ECO:0007669"/>
    <property type="project" value="UniProtKB-KW"/>
</dbReference>
<dbReference type="AlphaFoldDB" id="A0A749BYB0"/>
<dbReference type="InterPro" id="IPR000036">
    <property type="entry name" value="Peptidase_A26_omptin"/>
</dbReference>
<feature type="active site" evidence="1">
    <location>
        <position position="82"/>
    </location>
</feature>
<dbReference type="EMBL" id="DAAVNH010000020">
    <property type="protein sequence ID" value="HAF5507116.1"/>
    <property type="molecule type" value="Genomic_DNA"/>
</dbReference>
<keyword evidence="2" id="KW-0378">Hydrolase</keyword>
<evidence type="ECO:0000313" key="2">
    <source>
        <dbReference type="EMBL" id="HAF5507116.1"/>
    </source>
</evidence>
<comment type="caution">
    <text evidence="2">The sequence shown here is derived from an EMBL/GenBank/DDBJ whole genome shotgun (WGS) entry which is preliminary data.</text>
</comment>
<feature type="active site" evidence="1">
    <location>
        <position position="203"/>
    </location>
</feature>